<comment type="caution">
    <text evidence="7">The sequence shown here is derived from an EMBL/GenBank/DDBJ whole genome shotgun (WGS) entry which is preliminary data.</text>
</comment>
<keyword evidence="8" id="KW-1185">Reference proteome</keyword>
<keyword evidence="5" id="KW-0808">Transferase</keyword>
<dbReference type="GeneID" id="72467598"/>
<comment type="similarity">
    <text evidence="1 5">Belongs to the CoaE family.</text>
</comment>
<dbReference type="GO" id="GO:0005737">
    <property type="term" value="C:cytoplasm"/>
    <property type="evidence" value="ECO:0007669"/>
    <property type="project" value="UniProtKB-SubCell"/>
</dbReference>
<evidence type="ECO:0000256" key="4">
    <source>
        <dbReference type="ARBA" id="ARBA00022993"/>
    </source>
</evidence>
<comment type="catalytic activity">
    <reaction evidence="5">
        <text>3'-dephospho-CoA + ATP = ADP + CoA + H(+)</text>
        <dbReference type="Rhea" id="RHEA:18245"/>
        <dbReference type="ChEBI" id="CHEBI:15378"/>
        <dbReference type="ChEBI" id="CHEBI:30616"/>
        <dbReference type="ChEBI" id="CHEBI:57287"/>
        <dbReference type="ChEBI" id="CHEBI:57328"/>
        <dbReference type="ChEBI" id="CHEBI:456216"/>
        <dbReference type="EC" id="2.7.1.24"/>
    </reaction>
</comment>
<dbReference type="Proteomes" id="UP000825483">
    <property type="component" value="Unassembled WGS sequence"/>
</dbReference>
<dbReference type="GO" id="GO:0015937">
    <property type="term" value="P:coenzyme A biosynthetic process"/>
    <property type="evidence" value="ECO:0007669"/>
    <property type="project" value="UniProtKB-UniRule"/>
</dbReference>
<evidence type="ECO:0000256" key="2">
    <source>
        <dbReference type="ARBA" id="ARBA00022741"/>
    </source>
</evidence>
<dbReference type="RefSeq" id="WP_223929317.1">
    <property type="nucleotide sequence ID" value="NZ_BPTU01000001.1"/>
</dbReference>
<gene>
    <name evidence="5 7" type="primary">coaE</name>
    <name evidence="7" type="ORF">PRLR5076_12210</name>
</gene>
<dbReference type="AlphaFoldDB" id="A0A9R1C9C6"/>
<dbReference type="HAMAP" id="MF_00376">
    <property type="entry name" value="Dephospho_CoA_kinase"/>
    <property type="match status" value="1"/>
</dbReference>
<evidence type="ECO:0000256" key="6">
    <source>
        <dbReference type="NCBIfam" id="TIGR00152"/>
    </source>
</evidence>
<evidence type="ECO:0000313" key="7">
    <source>
        <dbReference type="EMBL" id="GJG58370.1"/>
    </source>
</evidence>
<keyword evidence="4 5" id="KW-0173">Coenzyme A biosynthesis</keyword>
<dbReference type="CDD" id="cd02022">
    <property type="entry name" value="DPCK"/>
    <property type="match status" value="1"/>
</dbReference>
<comment type="function">
    <text evidence="5">Catalyzes the phosphorylation of the 3'-hydroxyl group of dephosphocoenzyme A to form coenzyme A.</text>
</comment>
<reference evidence="7" key="1">
    <citation type="journal article" date="2022" name="Int. J. Syst. Evol. Microbiol.">
        <title>Prevotella lacticifex sp. nov., isolated from the rumen of cows.</title>
        <authorList>
            <person name="Shinkai T."/>
            <person name="Ikeyama N."/>
            <person name="Kumagai M."/>
            <person name="Ohmori H."/>
            <person name="Sakamoto M."/>
            <person name="Ohkuma M."/>
            <person name="Mitsumori M."/>
        </authorList>
    </citation>
    <scope>NUCLEOTIDE SEQUENCE</scope>
    <source>
        <strain evidence="7">R5076</strain>
    </source>
</reference>
<protein>
    <recommendedName>
        <fullName evidence="5 6">Dephospho-CoA kinase</fullName>
        <ecNumber evidence="5 6">2.7.1.24</ecNumber>
    </recommendedName>
    <alternativeName>
        <fullName evidence="5">Dephosphocoenzyme A kinase</fullName>
    </alternativeName>
</protein>
<evidence type="ECO:0000256" key="5">
    <source>
        <dbReference type="HAMAP-Rule" id="MF_00376"/>
    </source>
</evidence>
<accession>A0A9R1C9C6</accession>
<dbReference type="InterPro" id="IPR001977">
    <property type="entry name" value="Depp_CoAkinase"/>
</dbReference>
<dbReference type="Gene3D" id="3.40.50.300">
    <property type="entry name" value="P-loop containing nucleotide triphosphate hydrolases"/>
    <property type="match status" value="1"/>
</dbReference>
<dbReference type="Pfam" id="PF01121">
    <property type="entry name" value="CoaE"/>
    <property type="match status" value="1"/>
</dbReference>
<dbReference type="NCBIfam" id="TIGR00152">
    <property type="entry name" value="dephospho-CoA kinase"/>
    <property type="match status" value="1"/>
</dbReference>
<evidence type="ECO:0000256" key="1">
    <source>
        <dbReference type="ARBA" id="ARBA00009018"/>
    </source>
</evidence>
<comment type="pathway">
    <text evidence="5">Cofactor biosynthesis; coenzyme A biosynthesis; CoA from (R)-pantothenate: step 5/5.</text>
</comment>
<keyword evidence="5 7" id="KW-0418">Kinase</keyword>
<keyword evidence="2 5" id="KW-0547">Nucleotide-binding</keyword>
<organism evidence="7 8">
    <name type="scientific">Prevotella lacticifex</name>
    <dbReference type="NCBI Taxonomy" id="2854755"/>
    <lineage>
        <taxon>Bacteria</taxon>
        <taxon>Pseudomonadati</taxon>
        <taxon>Bacteroidota</taxon>
        <taxon>Bacteroidia</taxon>
        <taxon>Bacteroidales</taxon>
        <taxon>Prevotellaceae</taxon>
        <taxon>Prevotella</taxon>
    </lineage>
</organism>
<dbReference type="PANTHER" id="PTHR10695:SF46">
    <property type="entry name" value="BIFUNCTIONAL COENZYME A SYNTHASE-RELATED"/>
    <property type="match status" value="1"/>
</dbReference>
<dbReference type="EC" id="2.7.1.24" evidence="5 6"/>
<proteinExistence type="inferred from homology"/>
<dbReference type="SUPFAM" id="SSF52540">
    <property type="entry name" value="P-loop containing nucleoside triphosphate hydrolases"/>
    <property type="match status" value="1"/>
</dbReference>
<evidence type="ECO:0000256" key="3">
    <source>
        <dbReference type="ARBA" id="ARBA00022840"/>
    </source>
</evidence>
<dbReference type="PANTHER" id="PTHR10695">
    <property type="entry name" value="DEPHOSPHO-COA KINASE-RELATED"/>
    <property type="match status" value="1"/>
</dbReference>
<evidence type="ECO:0000313" key="8">
    <source>
        <dbReference type="Proteomes" id="UP000825483"/>
    </source>
</evidence>
<sequence>MKVAITGGIGSGKSFVCRQLRDFGIKVYDCDDGAKRLLRSSTELQEKLMAVVGRDLYNNGILQKRILAEYILLSNDNAQRIDDIIHPAVAADFQRSGLDWLESAIFFDSGFDRRVHVDKVVCVTAPQEVRIARIMHRDGISRARALEWIGRQLPQDEVVRRSDYEIVNDGKADVGQQLISLLKEKLSF</sequence>
<feature type="binding site" evidence="5">
    <location>
        <begin position="10"/>
        <end position="15"/>
    </location>
    <ligand>
        <name>ATP</name>
        <dbReference type="ChEBI" id="CHEBI:30616"/>
    </ligand>
</feature>
<dbReference type="EMBL" id="BPUB01000001">
    <property type="protein sequence ID" value="GJG58370.1"/>
    <property type="molecule type" value="Genomic_DNA"/>
</dbReference>
<dbReference type="GO" id="GO:0005524">
    <property type="term" value="F:ATP binding"/>
    <property type="evidence" value="ECO:0007669"/>
    <property type="project" value="UniProtKB-UniRule"/>
</dbReference>
<dbReference type="InterPro" id="IPR027417">
    <property type="entry name" value="P-loop_NTPase"/>
</dbReference>
<name>A0A9R1C9C6_9BACT</name>
<comment type="subcellular location">
    <subcellularLocation>
        <location evidence="5">Cytoplasm</location>
    </subcellularLocation>
</comment>
<dbReference type="PROSITE" id="PS51219">
    <property type="entry name" value="DPCK"/>
    <property type="match status" value="1"/>
</dbReference>
<dbReference type="GO" id="GO:0004140">
    <property type="term" value="F:dephospho-CoA kinase activity"/>
    <property type="evidence" value="ECO:0007669"/>
    <property type="project" value="UniProtKB-UniRule"/>
</dbReference>
<keyword evidence="3 5" id="KW-0067">ATP-binding</keyword>
<keyword evidence="5" id="KW-0963">Cytoplasm</keyword>